<reference evidence="2" key="2">
    <citation type="journal article" date="2015" name="Fish Shellfish Immunol.">
        <title>Early steps in the European eel (Anguilla anguilla)-Vibrio vulnificus interaction in the gills: Role of the RtxA13 toxin.</title>
        <authorList>
            <person name="Callol A."/>
            <person name="Pajuelo D."/>
            <person name="Ebbesson L."/>
            <person name="Teles M."/>
            <person name="MacKenzie S."/>
            <person name="Amaro C."/>
        </authorList>
    </citation>
    <scope>NUCLEOTIDE SEQUENCE</scope>
</reference>
<reference evidence="2" key="1">
    <citation type="submission" date="2014-11" db="EMBL/GenBank/DDBJ databases">
        <authorList>
            <person name="Amaro Gonzalez C."/>
        </authorList>
    </citation>
    <scope>NUCLEOTIDE SEQUENCE</scope>
</reference>
<accession>A0A0E9RFG6</accession>
<keyword evidence="1" id="KW-0732">Signal</keyword>
<sequence length="68" mass="7904">MKNVLMGTVCGLLILIHHVNWRTQNDNLFSKTLGRTSQPFFFFYSVSHLSPSSHLNKTIFFKWGLVFT</sequence>
<dbReference type="EMBL" id="GBXM01081020">
    <property type="protein sequence ID" value="JAH27557.1"/>
    <property type="molecule type" value="Transcribed_RNA"/>
</dbReference>
<organism evidence="2">
    <name type="scientific">Anguilla anguilla</name>
    <name type="common">European freshwater eel</name>
    <name type="synonym">Muraena anguilla</name>
    <dbReference type="NCBI Taxonomy" id="7936"/>
    <lineage>
        <taxon>Eukaryota</taxon>
        <taxon>Metazoa</taxon>
        <taxon>Chordata</taxon>
        <taxon>Craniata</taxon>
        <taxon>Vertebrata</taxon>
        <taxon>Euteleostomi</taxon>
        <taxon>Actinopterygii</taxon>
        <taxon>Neopterygii</taxon>
        <taxon>Teleostei</taxon>
        <taxon>Anguilliformes</taxon>
        <taxon>Anguillidae</taxon>
        <taxon>Anguilla</taxon>
    </lineage>
</organism>
<evidence type="ECO:0000256" key="1">
    <source>
        <dbReference type="SAM" id="SignalP"/>
    </source>
</evidence>
<dbReference type="AlphaFoldDB" id="A0A0E9RFG6"/>
<evidence type="ECO:0000313" key="2">
    <source>
        <dbReference type="EMBL" id="JAH27557.1"/>
    </source>
</evidence>
<feature type="signal peptide" evidence="1">
    <location>
        <begin position="1"/>
        <end position="21"/>
    </location>
</feature>
<protein>
    <submittedName>
        <fullName evidence="2">Uncharacterized protein</fullName>
    </submittedName>
</protein>
<feature type="chain" id="PRO_5002431645" evidence="1">
    <location>
        <begin position="22"/>
        <end position="68"/>
    </location>
</feature>
<proteinExistence type="predicted"/>
<name>A0A0E9RFG6_ANGAN</name>